<dbReference type="GO" id="GO:0003677">
    <property type="term" value="F:DNA binding"/>
    <property type="evidence" value="ECO:0007669"/>
    <property type="project" value="UniProtKB-UniRule"/>
</dbReference>
<feature type="compositionally biased region" description="Basic residues" evidence="3">
    <location>
        <begin position="110"/>
        <end position="119"/>
    </location>
</feature>
<evidence type="ECO:0000256" key="1">
    <source>
        <dbReference type="ARBA" id="ARBA00023125"/>
    </source>
</evidence>
<dbReference type="PRINTS" id="PR00455">
    <property type="entry name" value="HTHTETR"/>
</dbReference>
<evidence type="ECO:0000313" key="5">
    <source>
        <dbReference type="EMBL" id="SDP09428.1"/>
    </source>
</evidence>
<dbReference type="OrthoDB" id="9795011at2"/>
<organism evidence="5 6">
    <name type="scientific">Actinacidiphila guanduensis</name>
    <dbReference type="NCBI Taxonomy" id="310781"/>
    <lineage>
        <taxon>Bacteria</taxon>
        <taxon>Bacillati</taxon>
        <taxon>Actinomycetota</taxon>
        <taxon>Actinomycetes</taxon>
        <taxon>Kitasatosporales</taxon>
        <taxon>Streptomycetaceae</taxon>
        <taxon>Actinacidiphila</taxon>
    </lineage>
</organism>
<gene>
    <name evidence="5" type="ORF">SAMN05216259_11736</name>
</gene>
<feature type="region of interest" description="Disordered" evidence="3">
    <location>
        <begin position="86"/>
        <end position="119"/>
    </location>
</feature>
<evidence type="ECO:0000259" key="4">
    <source>
        <dbReference type="PROSITE" id="PS50977"/>
    </source>
</evidence>
<reference evidence="5 6" key="1">
    <citation type="submission" date="2016-10" db="EMBL/GenBank/DDBJ databases">
        <authorList>
            <person name="de Groot N.N."/>
        </authorList>
    </citation>
    <scope>NUCLEOTIDE SEQUENCE [LARGE SCALE GENOMIC DNA]</scope>
    <source>
        <strain evidence="5 6">CGMCC 4.2022</strain>
    </source>
</reference>
<protein>
    <submittedName>
        <fullName evidence="5">Transcriptional regulator, TetR family</fullName>
    </submittedName>
</protein>
<feature type="domain" description="HTH tetR-type" evidence="4">
    <location>
        <begin position="23"/>
        <end position="82"/>
    </location>
</feature>
<sequence length="119" mass="12808">MDPARRAAGGGGNRRDPLRADAARIRNTLLAAAFELFAEQGSETSNAQVAARAGVAKGTVFGHFPHEALPAAVVSGEVDRLVTATGRLPKGGSPGAHTVRRRSLLPWSDHRRRRERHRE</sequence>
<dbReference type="EMBL" id="FNIE01000017">
    <property type="protein sequence ID" value="SDP09428.1"/>
    <property type="molecule type" value="Genomic_DNA"/>
</dbReference>
<evidence type="ECO:0000256" key="2">
    <source>
        <dbReference type="PROSITE-ProRule" id="PRU00335"/>
    </source>
</evidence>
<dbReference type="Proteomes" id="UP000199341">
    <property type="component" value="Unassembled WGS sequence"/>
</dbReference>
<dbReference type="RefSeq" id="WP_093787648.1">
    <property type="nucleotide sequence ID" value="NZ_FNIE01000017.1"/>
</dbReference>
<proteinExistence type="predicted"/>
<keyword evidence="6" id="KW-1185">Reference proteome</keyword>
<dbReference type="Pfam" id="PF00440">
    <property type="entry name" value="TetR_N"/>
    <property type="match status" value="1"/>
</dbReference>
<name>A0A1H0PY64_9ACTN</name>
<dbReference type="STRING" id="310781.SAMN05216259_11736"/>
<evidence type="ECO:0000256" key="3">
    <source>
        <dbReference type="SAM" id="MobiDB-lite"/>
    </source>
</evidence>
<evidence type="ECO:0000313" key="6">
    <source>
        <dbReference type="Proteomes" id="UP000199341"/>
    </source>
</evidence>
<keyword evidence="1 2" id="KW-0238">DNA-binding</keyword>
<dbReference type="PROSITE" id="PS50977">
    <property type="entry name" value="HTH_TETR_2"/>
    <property type="match status" value="1"/>
</dbReference>
<feature type="region of interest" description="Disordered" evidence="3">
    <location>
        <begin position="1"/>
        <end position="20"/>
    </location>
</feature>
<dbReference type="SUPFAM" id="SSF46689">
    <property type="entry name" value="Homeodomain-like"/>
    <property type="match status" value="1"/>
</dbReference>
<dbReference type="AlphaFoldDB" id="A0A1H0PY64"/>
<accession>A0A1H0PY64</accession>
<dbReference type="InterPro" id="IPR001647">
    <property type="entry name" value="HTH_TetR"/>
</dbReference>
<dbReference type="Gene3D" id="1.10.357.10">
    <property type="entry name" value="Tetracycline Repressor, domain 2"/>
    <property type="match status" value="1"/>
</dbReference>
<feature type="DNA-binding region" description="H-T-H motif" evidence="2">
    <location>
        <begin position="45"/>
        <end position="64"/>
    </location>
</feature>
<dbReference type="InterPro" id="IPR009057">
    <property type="entry name" value="Homeodomain-like_sf"/>
</dbReference>